<gene>
    <name evidence="3" type="ORF">RHSIM_Rhsim10G0211600</name>
</gene>
<name>A0A834LCP1_RHOSS</name>
<evidence type="ECO:0000313" key="3">
    <source>
        <dbReference type="EMBL" id="KAF7129256.1"/>
    </source>
</evidence>
<dbReference type="Pfam" id="PF00226">
    <property type="entry name" value="DnaJ"/>
    <property type="match status" value="1"/>
</dbReference>
<feature type="compositionally biased region" description="Low complexity" evidence="1">
    <location>
        <begin position="1"/>
        <end position="17"/>
    </location>
</feature>
<evidence type="ECO:0000313" key="4">
    <source>
        <dbReference type="Proteomes" id="UP000626092"/>
    </source>
</evidence>
<evidence type="ECO:0000256" key="1">
    <source>
        <dbReference type="SAM" id="MobiDB-lite"/>
    </source>
</evidence>
<dbReference type="SMART" id="SM00271">
    <property type="entry name" value="DnaJ"/>
    <property type="match status" value="1"/>
</dbReference>
<keyword evidence="4" id="KW-1185">Reference proteome</keyword>
<organism evidence="3 4">
    <name type="scientific">Rhododendron simsii</name>
    <name type="common">Sims's rhododendron</name>
    <dbReference type="NCBI Taxonomy" id="118357"/>
    <lineage>
        <taxon>Eukaryota</taxon>
        <taxon>Viridiplantae</taxon>
        <taxon>Streptophyta</taxon>
        <taxon>Embryophyta</taxon>
        <taxon>Tracheophyta</taxon>
        <taxon>Spermatophyta</taxon>
        <taxon>Magnoliopsida</taxon>
        <taxon>eudicotyledons</taxon>
        <taxon>Gunneridae</taxon>
        <taxon>Pentapetalae</taxon>
        <taxon>asterids</taxon>
        <taxon>Ericales</taxon>
        <taxon>Ericaceae</taxon>
        <taxon>Ericoideae</taxon>
        <taxon>Rhodoreae</taxon>
        <taxon>Rhododendron</taxon>
    </lineage>
</organism>
<dbReference type="CDD" id="cd06257">
    <property type="entry name" value="DnaJ"/>
    <property type="match status" value="1"/>
</dbReference>
<feature type="domain" description="J" evidence="2">
    <location>
        <begin position="52"/>
        <end position="122"/>
    </location>
</feature>
<dbReference type="InterPro" id="IPR052276">
    <property type="entry name" value="Diphthamide-biosynth_chaperone"/>
</dbReference>
<sequence length="161" mass="17466">MLSTCLSSPFLRSSSPPHTRISVNRSPPSPTSVGFRPPRAAAAALCASPCSSLYEVLGISMGASCQEIKAAYRNLARTCHPDVAAAAVDREGPSAADEFMKVHAAYSTLSDPEKRADYDRTLFRQYRTVGAYSGISASPATVMSRFSGYYTPRNWETDQCW</sequence>
<dbReference type="InterPro" id="IPR018253">
    <property type="entry name" value="DnaJ_domain_CS"/>
</dbReference>
<dbReference type="EMBL" id="WJXA01000010">
    <property type="protein sequence ID" value="KAF7129256.1"/>
    <property type="molecule type" value="Genomic_DNA"/>
</dbReference>
<evidence type="ECO:0000259" key="2">
    <source>
        <dbReference type="PROSITE" id="PS50076"/>
    </source>
</evidence>
<reference evidence="3" key="1">
    <citation type="submission" date="2019-11" db="EMBL/GenBank/DDBJ databases">
        <authorList>
            <person name="Liu Y."/>
            <person name="Hou J."/>
            <person name="Li T.-Q."/>
            <person name="Guan C.-H."/>
            <person name="Wu X."/>
            <person name="Wu H.-Z."/>
            <person name="Ling F."/>
            <person name="Zhang R."/>
            <person name="Shi X.-G."/>
            <person name="Ren J.-P."/>
            <person name="Chen E.-F."/>
            <person name="Sun J.-M."/>
        </authorList>
    </citation>
    <scope>NUCLEOTIDE SEQUENCE</scope>
    <source>
        <strain evidence="3">Adult_tree_wgs_1</strain>
        <tissue evidence="3">Leaves</tissue>
    </source>
</reference>
<dbReference type="PANTHER" id="PTHR44240:SF10">
    <property type="entry name" value="J DOMAIN-CONTAINING PROTEIN"/>
    <property type="match status" value="1"/>
</dbReference>
<dbReference type="PROSITE" id="PS50076">
    <property type="entry name" value="DNAJ_2"/>
    <property type="match status" value="1"/>
</dbReference>
<dbReference type="PRINTS" id="PR00625">
    <property type="entry name" value="JDOMAIN"/>
</dbReference>
<dbReference type="AlphaFoldDB" id="A0A834LCP1"/>
<dbReference type="Proteomes" id="UP000626092">
    <property type="component" value="Unassembled WGS sequence"/>
</dbReference>
<dbReference type="Gene3D" id="1.10.287.110">
    <property type="entry name" value="DnaJ domain"/>
    <property type="match status" value="1"/>
</dbReference>
<comment type="caution">
    <text evidence="3">The sequence shown here is derived from an EMBL/GenBank/DDBJ whole genome shotgun (WGS) entry which is preliminary data.</text>
</comment>
<dbReference type="InterPro" id="IPR036869">
    <property type="entry name" value="J_dom_sf"/>
</dbReference>
<feature type="region of interest" description="Disordered" evidence="1">
    <location>
        <begin position="1"/>
        <end position="34"/>
    </location>
</feature>
<proteinExistence type="predicted"/>
<dbReference type="SUPFAM" id="SSF46565">
    <property type="entry name" value="Chaperone J-domain"/>
    <property type="match status" value="1"/>
</dbReference>
<protein>
    <recommendedName>
        <fullName evidence="2">J domain-containing protein</fullName>
    </recommendedName>
</protein>
<dbReference type="OrthoDB" id="445556at2759"/>
<dbReference type="PROSITE" id="PS00636">
    <property type="entry name" value="DNAJ_1"/>
    <property type="match status" value="1"/>
</dbReference>
<accession>A0A834LCP1</accession>
<dbReference type="InterPro" id="IPR001623">
    <property type="entry name" value="DnaJ_domain"/>
</dbReference>
<dbReference type="PANTHER" id="PTHR44240">
    <property type="entry name" value="DNAJ DOMAIN (PROKARYOTIC HEAT SHOCK PROTEIN)-RELATED"/>
    <property type="match status" value="1"/>
</dbReference>